<proteinExistence type="predicted"/>
<dbReference type="EMBL" id="CP089280">
    <property type="protein sequence ID" value="USP81993.1"/>
    <property type="molecule type" value="Genomic_DNA"/>
</dbReference>
<dbReference type="VEuPathDB" id="FungiDB:yc1106_09267"/>
<sequence>MQFRHILPALFVTSGLAAKFERFKDATCQNYAGKYSLVTEKQLEDLVVQGYPTARVEQNLSLNFPDCPSNKDDTFRFVYVPQWSDEGSKYPKGNGGGVAVVYYDDTDTYLACIYLASVQPNGYAGFCK</sequence>
<evidence type="ECO:0000313" key="3">
    <source>
        <dbReference type="Proteomes" id="UP001056012"/>
    </source>
</evidence>
<name>A0A9Q8ZL19_CURCL</name>
<keyword evidence="3" id="KW-1185">Reference proteome</keyword>
<gene>
    <name evidence="2" type="ORF">yc1106_09267</name>
</gene>
<dbReference type="OrthoDB" id="3668416at2759"/>
<accession>A0A9Q8ZL19</accession>
<keyword evidence="1" id="KW-0732">Signal</keyword>
<dbReference type="Proteomes" id="UP001056012">
    <property type="component" value="Chromosome 7"/>
</dbReference>
<evidence type="ECO:0000256" key="1">
    <source>
        <dbReference type="SAM" id="SignalP"/>
    </source>
</evidence>
<reference evidence="2" key="1">
    <citation type="submission" date="2021-12" db="EMBL/GenBank/DDBJ databases">
        <title>Curvularia clavata genome.</title>
        <authorList>
            <person name="Cao Y."/>
        </authorList>
    </citation>
    <scope>NUCLEOTIDE SEQUENCE</scope>
    <source>
        <strain evidence="2">Yc1106</strain>
    </source>
</reference>
<organism evidence="2 3">
    <name type="scientific">Curvularia clavata</name>
    <dbReference type="NCBI Taxonomy" id="95742"/>
    <lineage>
        <taxon>Eukaryota</taxon>
        <taxon>Fungi</taxon>
        <taxon>Dikarya</taxon>
        <taxon>Ascomycota</taxon>
        <taxon>Pezizomycotina</taxon>
        <taxon>Dothideomycetes</taxon>
        <taxon>Pleosporomycetidae</taxon>
        <taxon>Pleosporales</taxon>
        <taxon>Pleosporineae</taxon>
        <taxon>Pleosporaceae</taxon>
        <taxon>Curvularia</taxon>
    </lineage>
</organism>
<protein>
    <submittedName>
        <fullName evidence="2">Uncharacterized protein</fullName>
    </submittedName>
</protein>
<feature type="signal peptide" evidence="1">
    <location>
        <begin position="1"/>
        <end position="17"/>
    </location>
</feature>
<dbReference type="AlphaFoldDB" id="A0A9Q8ZL19"/>
<evidence type="ECO:0000313" key="2">
    <source>
        <dbReference type="EMBL" id="USP81993.1"/>
    </source>
</evidence>
<feature type="chain" id="PRO_5040332355" evidence="1">
    <location>
        <begin position="18"/>
        <end position="128"/>
    </location>
</feature>